<proteinExistence type="predicted"/>
<name>A0ABQ7YMZ5_BRANA</name>
<reference evidence="7 8" key="1">
    <citation type="submission" date="2021-05" db="EMBL/GenBank/DDBJ databases">
        <title>Genome Assembly of Synthetic Allotetraploid Brassica napus Reveals Homoeologous Exchanges between Subgenomes.</title>
        <authorList>
            <person name="Davis J.T."/>
        </authorList>
    </citation>
    <scope>NUCLEOTIDE SEQUENCE [LARGE SCALE GENOMIC DNA]</scope>
    <source>
        <strain evidence="8">cv. Da-Ae</strain>
        <tissue evidence="7">Seedling</tissue>
    </source>
</reference>
<gene>
    <name evidence="7" type="ORF">HID58_076619</name>
</gene>
<evidence type="ECO:0000256" key="1">
    <source>
        <dbReference type="ARBA" id="ARBA00004141"/>
    </source>
</evidence>
<dbReference type="InterPro" id="IPR001660">
    <property type="entry name" value="SAM"/>
</dbReference>
<evidence type="ECO:0000259" key="6">
    <source>
        <dbReference type="SMART" id="SM00454"/>
    </source>
</evidence>
<organism evidence="7 8">
    <name type="scientific">Brassica napus</name>
    <name type="common">Rape</name>
    <dbReference type="NCBI Taxonomy" id="3708"/>
    <lineage>
        <taxon>Eukaryota</taxon>
        <taxon>Viridiplantae</taxon>
        <taxon>Streptophyta</taxon>
        <taxon>Embryophyta</taxon>
        <taxon>Tracheophyta</taxon>
        <taxon>Spermatophyta</taxon>
        <taxon>Magnoliopsida</taxon>
        <taxon>eudicotyledons</taxon>
        <taxon>Gunneridae</taxon>
        <taxon>Pentapetalae</taxon>
        <taxon>rosids</taxon>
        <taxon>malvids</taxon>
        <taxon>Brassicales</taxon>
        <taxon>Brassicaceae</taxon>
        <taxon>Brassiceae</taxon>
        <taxon>Brassica</taxon>
    </lineage>
</organism>
<dbReference type="SUPFAM" id="SSF47769">
    <property type="entry name" value="SAM/Pointed domain"/>
    <property type="match status" value="1"/>
</dbReference>
<dbReference type="InterPro" id="IPR013761">
    <property type="entry name" value="SAM/pointed_sf"/>
</dbReference>
<accession>A0ABQ7YMZ5</accession>
<keyword evidence="2 5" id="KW-0812">Transmembrane</keyword>
<evidence type="ECO:0000256" key="2">
    <source>
        <dbReference type="ARBA" id="ARBA00022692"/>
    </source>
</evidence>
<dbReference type="EMBL" id="JAGKQM010000017">
    <property type="protein sequence ID" value="KAH0869597.1"/>
    <property type="molecule type" value="Genomic_DNA"/>
</dbReference>
<evidence type="ECO:0000256" key="5">
    <source>
        <dbReference type="SAM" id="Phobius"/>
    </source>
</evidence>
<comment type="subcellular location">
    <subcellularLocation>
        <location evidence="1">Membrane</location>
        <topology evidence="1">Multi-pass membrane protein</topology>
    </subcellularLocation>
</comment>
<evidence type="ECO:0000313" key="8">
    <source>
        <dbReference type="Proteomes" id="UP000824890"/>
    </source>
</evidence>
<sequence length="384" mass="41942">MRGMQGEQTMATRLAGGGDTMAVDHSSSNQTHPTLYNKLKETVLNTTIGGVFGAVSGGIVGMVIIAPIGRRYPQVLAPLSRTQYARRFAREYSALSAAMWGIESIMLGIRGKDDLTNSLVSGSGAGLAYSFVRHDLKVKPAHALSWAAYLAVLCGTMYKEQWRSWEERRGGDTMEHSSRKEISPTQYKVIETVFMTAFGGVSGAVLGGIVGTVIMAPMARRYPRALAALRRTQYARSYALEGSAVLAAWFGIESIMRGIRGKDDLTSDMVSSSGGGLAYSFAMKGLKGQPAHALFNSAYYAAFSGTIETIKSRNTQDAFYTETRAMLSKLGLEEYEKNFKKGHLTDPTLPLLTDSVLQEVNIPPGPRLLILDHIQRYNKMVNRK</sequence>
<dbReference type="SMART" id="SM00454">
    <property type="entry name" value="SAM"/>
    <property type="match status" value="1"/>
</dbReference>
<dbReference type="Gene3D" id="1.10.150.50">
    <property type="entry name" value="Transcription Factor, Ets-1"/>
    <property type="match status" value="1"/>
</dbReference>
<evidence type="ECO:0000256" key="4">
    <source>
        <dbReference type="ARBA" id="ARBA00023136"/>
    </source>
</evidence>
<evidence type="ECO:0000313" key="7">
    <source>
        <dbReference type="EMBL" id="KAH0869597.1"/>
    </source>
</evidence>
<dbReference type="PANTHER" id="PTHR14110">
    <property type="entry name" value="MITOCHONDRIAL IMPORT INNER MEMBRANE TRANSLOCASE SUBUNIT TIM22"/>
    <property type="match status" value="1"/>
</dbReference>
<feature type="transmembrane region" description="Helical" evidence="5">
    <location>
        <begin position="189"/>
        <end position="214"/>
    </location>
</feature>
<keyword evidence="3 5" id="KW-1133">Transmembrane helix</keyword>
<keyword evidence="8" id="KW-1185">Reference proteome</keyword>
<comment type="caution">
    <text evidence="7">The sequence shown here is derived from an EMBL/GenBank/DDBJ whole genome shotgun (WGS) entry which is preliminary data.</text>
</comment>
<feature type="transmembrane region" description="Helical" evidence="5">
    <location>
        <begin position="48"/>
        <end position="68"/>
    </location>
</feature>
<dbReference type="Proteomes" id="UP000824890">
    <property type="component" value="Unassembled WGS sequence"/>
</dbReference>
<dbReference type="CDD" id="cd09487">
    <property type="entry name" value="SAM_superfamily"/>
    <property type="match status" value="1"/>
</dbReference>
<evidence type="ECO:0000256" key="3">
    <source>
        <dbReference type="ARBA" id="ARBA00022989"/>
    </source>
</evidence>
<keyword evidence="4 5" id="KW-0472">Membrane</keyword>
<dbReference type="InterPro" id="IPR039175">
    <property type="entry name" value="TIM22"/>
</dbReference>
<dbReference type="Pfam" id="PF00536">
    <property type="entry name" value="SAM_1"/>
    <property type="match status" value="1"/>
</dbReference>
<protein>
    <recommendedName>
        <fullName evidence="6">SAM domain-containing protein</fullName>
    </recommendedName>
</protein>
<dbReference type="PANTHER" id="PTHR14110:SF31">
    <property type="entry name" value="SAM DOMAIN-CONTAINING PROTEIN"/>
    <property type="match status" value="1"/>
</dbReference>
<feature type="domain" description="SAM" evidence="6">
    <location>
        <begin position="315"/>
        <end position="380"/>
    </location>
</feature>